<name>A0A2G8K966_STIJA</name>
<gene>
    <name evidence="3" type="ORF">BSL78_18608</name>
</gene>
<dbReference type="OrthoDB" id="6377697at2759"/>
<evidence type="ECO:0000259" key="2">
    <source>
        <dbReference type="PROSITE" id="PS01186"/>
    </source>
</evidence>
<dbReference type="InterPro" id="IPR013783">
    <property type="entry name" value="Ig-like_fold"/>
</dbReference>
<reference evidence="3 4" key="1">
    <citation type="journal article" date="2017" name="PLoS Biol.">
        <title>The sea cucumber genome provides insights into morphological evolution and visceral regeneration.</title>
        <authorList>
            <person name="Zhang X."/>
            <person name="Sun L."/>
            <person name="Yuan J."/>
            <person name="Sun Y."/>
            <person name="Gao Y."/>
            <person name="Zhang L."/>
            <person name="Li S."/>
            <person name="Dai H."/>
            <person name="Hamel J.F."/>
            <person name="Liu C."/>
            <person name="Yu Y."/>
            <person name="Liu S."/>
            <person name="Lin W."/>
            <person name="Guo K."/>
            <person name="Jin S."/>
            <person name="Xu P."/>
            <person name="Storey K.B."/>
            <person name="Huan P."/>
            <person name="Zhang T."/>
            <person name="Zhou Y."/>
            <person name="Zhang J."/>
            <person name="Lin C."/>
            <person name="Li X."/>
            <person name="Xing L."/>
            <person name="Huo D."/>
            <person name="Sun M."/>
            <person name="Wang L."/>
            <person name="Mercier A."/>
            <person name="Li F."/>
            <person name="Yang H."/>
            <person name="Xiang J."/>
        </authorList>
    </citation>
    <scope>NUCLEOTIDE SEQUENCE [LARGE SCALE GENOMIC DNA]</scope>
    <source>
        <strain evidence="3">Shaxun</strain>
        <tissue evidence="3">Muscle</tissue>
    </source>
</reference>
<proteinExistence type="predicted"/>
<dbReference type="Gene3D" id="2.60.40.10">
    <property type="entry name" value="Immunoglobulins"/>
    <property type="match status" value="1"/>
</dbReference>
<dbReference type="AlphaFoldDB" id="A0A2G8K966"/>
<dbReference type="Gene3D" id="2.170.300.10">
    <property type="entry name" value="Tie2 ligand-binding domain superfamily"/>
    <property type="match status" value="1"/>
</dbReference>
<dbReference type="InterPro" id="IPR000742">
    <property type="entry name" value="EGF"/>
</dbReference>
<dbReference type="Proteomes" id="UP000230750">
    <property type="component" value="Unassembled WGS sequence"/>
</dbReference>
<keyword evidence="4" id="KW-1185">Reference proteome</keyword>
<accession>A0A2G8K966</accession>
<organism evidence="3 4">
    <name type="scientific">Stichopus japonicus</name>
    <name type="common">Sea cucumber</name>
    <dbReference type="NCBI Taxonomy" id="307972"/>
    <lineage>
        <taxon>Eukaryota</taxon>
        <taxon>Metazoa</taxon>
        <taxon>Echinodermata</taxon>
        <taxon>Eleutherozoa</taxon>
        <taxon>Echinozoa</taxon>
        <taxon>Holothuroidea</taxon>
        <taxon>Aspidochirotacea</taxon>
        <taxon>Aspidochirotida</taxon>
        <taxon>Stichopodidae</taxon>
        <taxon>Apostichopus</taxon>
    </lineage>
</organism>
<dbReference type="PROSITE" id="PS00022">
    <property type="entry name" value="EGF_1"/>
    <property type="match status" value="1"/>
</dbReference>
<dbReference type="PANTHER" id="PTHR24035">
    <property type="entry name" value="MULTIPLE EPIDERMAL GROWTH FACTOR-LIKE DOMAINS PROTEIN"/>
    <property type="match status" value="1"/>
</dbReference>
<feature type="domain" description="EGF-like" evidence="1">
    <location>
        <begin position="235"/>
        <end position="246"/>
    </location>
</feature>
<protein>
    <recommendedName>
        <fullName evidence="1 2">EGF-like domain-containing protein</fullName>
    </recommendedName>
</protein>
<evidence type="ECO:0000313" key="3">
    <source>
        <dbReference type="EMBL" id="PIK44544.1"/>
    </source>
</evidence>
<dbReference type="PANTHER" id="PTHR24035:SF109">
    <property type="entry name" value="PROTEIN DRAPER"/>
    <property type="match status" value="1"/>
</dbReference>
<dbReference type="PROSITE" id="PS01186">
    <property type="entry name" value="EGF_2"/>
    <property type="match status" value="1"/>
</dbReference>
<dbReference type="SUPFAM" id="SSF48726">
    <property type="entry name" value="Immunoglobulin"/>
    <property type="match status" value="1"/>
</dbReference>
<dbReference type="InterPro" id="IPR052108">
    <property type="entry name" value="MEGF/SIB"/>
</dbReference>
<evidence type="ECO:0000259" key="1">
    <source>
        <dbReference type="PROSITE" id="PS00022"/>
    </source>
</evidence>
<dbReference type="STRING" id="307972.A0A2G8K966"/>
<sequence length="302" mass="33514">MAEARFKKPEPTCVTNIPVAAETLTLHKPDESHREDGRFGVYHCNFNSFYVKRHTPVLLYNQDVLIPKDAKRSFVVSVGEELTLCVDDARLPKNCVNQLEWVLDGKRTEKLRRWNGSPCIHIKRVTTADAGIYEAYRRPVGRNAKQHAYFIVVVRACPDGKYGYPFCSSQCTICLNGGYCSADDGSCQCLHGFGKPNCDPLGEGNIGNDIIIPCIDLGHGRSCEGALVCNEHVGCSCAHGWKGIRCDEPCSLGTYGPDCCLDCPAGIPKCNRFTGEACLTITTFATWRHVEMIQFDNDFHII</sequence>
<evidence type="ECO:0000313" key="4">
    <source>
        <dbReference type="Proteomes" id="UP000230750"/>
    </source>
</evidence>
<dbReference type="EMBL" id="MRZV01000771">
    <property type="protein sequence ID" value="PIK44544.1"/>
    <property type="molecule type" value="Genomic_DNA"/>
</dbReference>
<comment type="caution">
    <text evidence="3">The sequence shown here is derived from an EMBL/GenBank/DDBJ whole genome shotgun (WGS) entry which is preliminary data.</text>
</comment>
<feature type="domain" description="EGF-like" evidence="2">
    <location>
        <begin position="187"/>
        <end position="198"/>
    </location>
</feature>
<dbReference type="InterPro" id="IPR036179">
    <property type="entry name" value="Ig-like_dom_sf"/>
</dbReference>